<proteinExistence type="predicted"/>
<name>A0ABN9Q1Q8_9DINO</name>
<reference evidence="1" key="1">
    <citation type="submission" date="2023-10" db="EMBL/GenBank/DDBJ databases">
        <authorList>
            <person name="Chen Y."/>
            <person name="Shah S."/>
            <person name="Dougan E. K."/>
            <person name="Thang M."/>
            <person name="Chan C."/>
        </authorList>
    </citation>
    <scope>NUCLEOTIDE SEQUENCE [LARGE SCALE GENOMIC DNA]</scope>
</reference>
<evidence type="ECO:0000313" key="2">
    <source>
        <dbReference type="Proteomes" id="UP001189429"/>
    </source>
</evidence>
<accession>A0ABN9Q1Q8</accession>
<organism evidence="1 2">
    <name type="scientific">Prorocentrum cordatum</name>
    <dbReference type="NCBI Taxonomy" id="2364126"/>
    <lineage>
        <taxon>Eukaryota</taxon>
        <taxon>Sar</taxon>
        <taxon>Alveolata</taxon>
        <taxon>Dinophyceae</taxon>
        <taxon>Prorocentrales</taxon>
        <taxon>Prorocentraceae</taxon>
        <taxon>Prorocentrum</taxon>
    </lineage>
</organism>
<dbReference type="EMBL" id="CAUYUJ010001646">
    <property type="protein sequence ID" value="CAK0796888.1"/>
    <property type="molecule type" value="Genomic_DNA"/>
</dbReference>
<dbReference type="Proteomes" id="UP001189429">
    <property type="component" value="Unassembled WGS sequence"/>
</dbReference>
<keyword evidence="2" id="KW-1185">Reference proteome</keyword>
<dbReference type="PANTHER" id="PTHR36971:SF3">
    <property type="entry name" value="C3H1-TYPE DOMAIN-CONTAINING PROTEIN"/>
    <property type="match status" value="1"/>
</dbReference>
<protein>
    <recommendedName>
        <fullName evidence="3">Methyltransferase domain-containing protein</fullName>
    </recommendedName>
</protein>
<evidence type="ECO:0008006" key="3">
    <source>
        <dbReference type="Google" id="ProtNLM"/>
    </source>
</evidence>
<dbReference type="PANTHER" id="PTHR36971">
    <property type="entry name" value="UNNAMED PRODUCT"/>
    <property type="match status" value="1"/>
</dbReference>
<dbReference type="InterPro" id="IPR029063">
    <property type="entry name" value="SAM-dependent_MTases_sf"/>
</dbReference>
<comment type="caution">
    <text evidence="1">The sequence shown here is derived from an EMBL/GenBank/DDBJ whole genome shotgun (WGS) entry which is preliminary data.</text>
</comment>
<dbReference type="SUPFAM" id="SSF53335">
    <property type="entry name" value="S-adenosyl-L-methionine-dependent methyltransferases"/>
    <property type="match status" value="1"/>
</dbReference>
<sequence>MDRSGIQRTQETFGQVVAHLARVAGCRGTAAAVEPLASHGGVSEGRVGRGAGAALVQRRVPAGPCPRRGAAPQRAWPELSAGCRGRGGSAGAALLQRREPAAAGPGRGGAPQQAGPALLAGCRNVGGRAGVRAEVVFQACEGRVSEDELARLARLLPVGGALTRGQFDYTLRCVVGHREPLPSRAGSAVFQAVGLLAVERRPRQGLGAGVVDAVGAPPPPPPGPWPRPAVPLEGSAAHALESLAAKAERHRLFADWLLCEFGGAEGLTRGDRGQEGGFVLEVAGGRGRLAEELSARGVPVTVVDPRCGPGEGARTHAVPVHFVRAAFDGDCAVRLAEGASAVVAMHPDEATEASIDAALAAALPFAVVPCCVFPRLFPARRLRGGQGVSGYAGLLRYLREKEPRIRAARLQFEVGTTHPRPEFIHDHRLEDQFSRVDMNIFGPGGPKYIHIRRPLGHQDVGSQAVDMDKSPPFNPSMLLGLLDGVRVDGSGGSRRIAGASPMRLDVETVFPHAGAADAPPMQRRCIGDAARSFDPIVSDPI</sequence>
<gene>
    <name evidence="1" type="ORF">PCOR1329_LOCUS6140</name>
</gene>
<evidence type="ECO:0000313" key="1">
    <source>
        <dbReference type="EMBL" id="CAK0796888.1"/>
    </source>
</evidence>